<dbReference type="GO" id="GO:0009313">
    <property type="term" value="P:oligosaccharide catabolic process"/>
    <property type="evidence" value="ECO:0007669"/>
    <property type="project" value="TreeGrafter"/>
</dbReference>
<dbReference type="InterPro" id="IPR015341">
    <property type="entry name" value="Glyco_hydro_38_cen"/>
</dbReference>
<dbReference type="InterPro" id="IPR011013">
    <property type="entry name" value="Gal_mutarotase_sf_dom"/>
</dbReference>
<keyword evidence="3 6" id="KW-0378">Hydrolase</keyword>
<evidence type="ECO:0000313" key="6">
    <source>
        <dbReference type="EMBL" id="PCS01026.1"/>
    </source>
</evidence>
<dbReference type="STRING" id="1291764.GCA_001311235_01035"/>
<dbReference type="AlphaFoldDB" id="A0A2A5RNU3"/>
<proteinExistence type="inferred from homology"/>
<evidence type="ECO:0000256" key="1">
    <source>
        <dbReference type="ARBA" id="ARBA00009792"/>
    </source>
</evidence>
<dbReference type="InterPro" id="IPR037094">
    <property type="entry name" value="Glyco_hydro_38_cen_sf"/>
</dbReference>
<dbReference type="Pfam" id="PF07748">
    <property type="entry name" value="Glyco_hydro_38C"/>
    <property type="match status" value="1"/>
</dbReference>
<organism evidence="6 7">
    <name type="scientific">Lactococcus fujiensis JCM 16395</name>
    <dbReference type="NCBI Taxonomy" id="1291764"/>
    <lineage>
        <taxon>Bacteria</taxon>
        <taxon>Bacillati</taxon>
        <taxon>Bacillota</taxon>
        <taxon>Bacilli</taxon>
        <taxon>Lactobacillales</taxon>
        <taxon>Streptococcaceae</taxon>
        <taxon>Lactococcus</taxon>
    </lineage>
</organism>
<gene>
    <name evidence="6" type="ORF">RT41_GL000816</name>
</gene>
<feature type="domain" description="Glycoside hydrolase family 38 central" evidence="5">
    <location>
        <begin position="278"/>
        <end position="351"/>
    </location>
</feature>
<dbReference type="InterPro" id="IPR041147">
    <property type="entry name" value="GH38_C"/>
</dbReference>
<dbReference type="PANTHER" id="PTHR46017:SF2">
    <property type="entry name" value="MANNOSYLGLYCERATE HYDROLASE"/>
    <property type="match status" value="1"/>
</dbReference>
<accession>A0A2A5RNU3</accession>
<dbReference type="InterPro" id="IPR028995">
    <property type="entry name" value="Glyco_hydro_57/38_cen_sf"/>
</dbReference>
<keyword evidence="7" id="KW-1185">Reference proteome</keyword>
<dbReference type="InterPro" id="IPR011682">
    <property type="entry name" value="Glyco_hydro_38_C"/>
</dbReference>
<evidence type="ECO:0000256" key="3">
    <source>
        <dbReference type="ARBA" id="ARBA00022801"/>
    </source>
</evidence>
<comment type="caution">
    <text evidence="6">The sequence shown here is derived from an EMBL/GenBank/DDBJ whole genome shotgun (WGS) entry which is preliminary data.</text>
</comment>
<dbReference type="Gene3D" id="2.60.40.2210">
    <property type="match status" value="1"/>
</dbReference>
<dbReference type="SUPFAM" id="SSF74650">
    <property type="entry name" value="Galactose mutarotase-like"/>
    <property type="match status" value="1"/>
</dbReference>
<dbReference type="Pfam" id="PF18438">
    <property type="entry name" value="Glyco_hydro_38"/>
    <property type="match status" value="1"/>
</dbReference>
<dbReference type="Gene3D" id="2.60.40.2220">
    <property type="match status" value="1"/>
</dbReference>
<dbReference type="SUPFAM" id="SSF88688">
    <property type="entry name" value="Families 57/38 glycoside transferase middle domain"/>
    <property type="match status" value="1"/>
</dbReference>
<dbReference type="GO" id="GO:0004559">
    <property type="term" value="F:alpha-mannosidase activity"/>
    <property type="evidence" value="ECO:0007669"/>
    <property type="project" value="InterPro"/>
</dbReference>
<dbReference type="CDD" id="cd10814">
    <property type="entry name" value="GH38N_AMII_SpGH38_like"/>
    <property type="match status" value="1"/>
</dbReference>
<dbReference type="PANTHER" id="PTHR46017">
    <property type="entry name" value="ALPHA-MANNOSIDASE 2C1"/>
    <property type="match status" value="1"/>
</dbReference>
<evidence type="ECO:0000259" key="5">
    <source>
        <dbReference type="SMART" id="SM00872"/>
    </source>
</evidence>
<dbReference type="InterPro" id="IPR041509">
    <property type="entry name" value="GH38_beta-1"/>
</dbReference>
<dbReference type="EMBL" id="JXJU01000002">
    <property type="protein sequence ID" value="PCS01026.1"/>
    <property type="molecule type" value="Genomic_DNA"/>
</dbReference>
<dbReference type="Gene3D" id="1.20.1270.50">
    <property type="entry name" value="Glycoside hydrolase family 38, central domain"/>
    <property type="match status" value="1"/>
</dbReference>
<keyword evidence="2" id="KW-0479">Metal-binding</keyword>
<keyword evidence="4" id="KW-0326">Glycosidase</keyword>
<evidence type="ECO:0000256" key="4">
    <source>
        <dbReference type="ARBA" id="ARBA00023295"/>
    </source>
</evidence>
<dbReference type="SUPFAM" id="SSF88713">
    <property type="entry name" value="Glycoside hydrolase/deacetylase"/>
    <property type="match status" value="1"/>
</dbReference>
<dbReference type="Pfam" id="PF09261">
    <property type="entry name" value="Alpha-mann_mid"/>
    <property type="match status" value="1"/>
</dbReference>
<evidence type="ECO:0000256" key="2">
    <source>
        <dbReference type="ARBA" id="ARBA00022723"/>
    </source>
</evidence>
<reference evidence="6 7" key="1">
    <citation type="submission" date="2014-12" db="EMBL/GenBank/DDBJ databases">
        <title>Draft genome sequences of 10 type strains of Lactococcus.</title>
        <authorList>
            <person name="Sun Z."/>
            <person name="Zhong Z."/>
            <person name="Liu W."/>
            <person name="Zhang W."/>
            <person name="Zhang H."/>
        </authorList>
    </citation>
    <scope>NUCLEOTIDE SEQUENCE [LARGE SCALE GENOMIC DNA]</scope>
    <source>
        <strain evidence="6 7">JCM 16395</strain>
    </source>
</reference>
<protein>
    <submittedName>
        <fullName evidence="6">Sugar hydrolase</fullName>
    </submittedName>
</protein>
<dbReference type="Gene3D" id="2.70.98.30">
    <property type="entry name" value="Golgi alpha-mannosidase II, domain 4"/>
    <property type="match status" value="1"/>
</dbReference>
<dbReference type="GO" id="GO:0006013">
    <property type="term" value="P:mannose metabolic process"/>
    <property type="evidence" value="ECO:0007669"/>
    <property type="project" value="InterPro"/>
</dbReference>
<dbReference type="GO" id="GO:0030246">
    <property type="term" value="F:carbohydrate binding"/>
    <property type="evidence" value="ECO:0007669"/>
    <property type="project" value="InterPro"/>
</dbReference>
<evidence type="ECO:0000313" key="7">
    <source>
        <dbReference type="Proteomes" id="UP000218181"/>
    </source>
</evidence>
<dbReference type="SMART" id="SM00872">
    <property type="entry name" value="Alpha-mann_mid"/>
    <property type="match status" value="1"/>
</dbReference>
<dbReference type="Gene3D" id="3.20.110.10">
    <property type="entry name" value="Glycoside hydrolase 38, N terminal domain"/>
    <property type="match status" value="1"/>
</dbReference>
<comment type="similarity">
    <text evidence="1">Belongs to the glycosyl hydrolase 38 family.</text>
</comment>
<dbReference type="Proteomes" id="UP000218181">
    <property type="component" value="Unassembled WGS sequence"/>
</dbReference>
<sequence length="878" mass="100437">MAYEQHHMRLVNLLDDLLDLFKKDPEFDSFHLDGQTIILDDYLQVRPEREDEIRAAISSGKLRIGPFYILQDDFLISSESNVRNMLIGKKATDFWGQKVPLGYFPDTFGNMGQTPQLMKGAGLENVAFGRGVKPIGFDNQVLEQKTYSSQYSEMWWQGPDESEILGILFANWYSNGNEIPTEKDKAISFWTKKIADAEKFASTPHILMMNGGDHQPVQKDLSKAIRLANELFPEYEFIHSNWPTYLDAVRATLPEDLSKVSGELTSQETDGWYTLANTASSRVYLKQKNTLVERKLENIAEPLATLAYKISGQYPHEKLLYAWKILLQNHPHDSICGCSLDSVHREMMTRFEKAETVADYVLTDALETISKAIQPNGEHSFVVFNTSAYDKTGEAEVEVVLERKLFSEGLPVDLYRSLDAKVDQKFEVIDQTGQIVHAEISKAEVLFDYDLPKDRFRVPYMKRFVKVKLFLNKMPAFSWQTFQLVSTDRSQTKEKGMISGQEIENSFFKLTIEKNGTLSIFDKVQNCNLSNILEFEDTGDIGNEYIYFQPQHSKAILSSESEATLTVITDQPEIAQIEIKQNMMIPESADALLEKEQQEVLEFRYRKANRSKHLVPLEIKTIVTVRPDSRKIDFETTIDNQMTNHRIRVLFPSGLTTESHEADSIFEVVKRPNQVSEQWENPTNPQHQQAFVNIHNADYGLTIGNFGLNEYEILNSSVIALTLVRSVGELGDWGYFPTPEAQTQGRLKFTYSLEMHDAPESRYQTYKNAYASQIPFSSVQLRHHDNVSILPNNGKIVDISADTFATTALKRREADDRIVLRGYNMSDQAEIVHIVGAFKELNLLEEEQDDFSQDLKPYEIKTILVHEMNNSSAQEEKQ</sequence>
<dbReference type="InterPro" id="IPR000602">
    <property type="entry name" value="Glyco_hydro_38_N"/>
</dbReference>
<dbReference type="InterPro" id="IPR011330">
    <property type="entry name" value="Glyco_hydro/deAcase_b/a-brl"/>
</dbReference>
<dbReference type="GO" id="GO:0046872">
    <property type="term" value="F:metal ion binding"/>
    <property type="evidence" value="ECO:0007669"/>
    <property type="project" value="UniProtKB-KW"/>
</dbReference>
<dbReference type="InterPro" id="IPR027291">
    <property type="entry name" value="Glyco_hydro_38_N_sf"/>
</dbReference>
<dbReference type="Pfam" id="PF17677">
    <property type="entry name" value="Glyco_hydro38C2"/>
    <property type="match status" value="1"/>
</dbReference>
<dbReference type="Pfam" id="PF01074">
    <property type="entry name" value="Glyco_hydro_38N"/>
    <property type="match status" value="1"/>
</dbReference>
<name>A0A2A5RNU3_9LACT</name>